<evidence type="ECO:0000259" key="1">
    <source>
        <dbReference type="Pfam" id="PF01609"/>
    </source>
</evidence>
<sequence length="258" mass="28521">MAASATDCVSLLERFQHIPDPRDPRGVRHTLAWLLALASAAVLAGSRSFTAIGEWIADAPAQVMAALGVRRDPLSKQWRPPDESTVRRLLEKVDARALDEAVCSWPAERAARTTPAPGKTNEITRFQPLLQPLDLNDCVITADALHTQRDHAVFLAEQKRAHYLLIVKKNQPTLYAQVKRLLWKQIPIQNRERDCGNGRDEHRTLKVVTAKAGLLFPHATLRNLAIGGLRLAGADNLAQAARRISRNATRSLPILGLT</sequence>
<protein>
    <submittedName>
        <fullName evidence="3">Transposase family protein</fullName>
    </submittedName>
</protein>
<feature type="domain" description="H repeat-associated protein N-terminal" evidence="2">
    <location>
        <begin position="12"/>
        <end position="105"/>
    </location>
</feature>
<gene>
    <name evidence="3" type="ORF">ACFSJ0_36605</name>
</gene>
<feature type="domain" description="Transposase IS4-like" evidence="1">
    <location>
        <begin position="116"/>
        <end position="194"/>
    </location>
</feature>
<evidence type="ECO:0000313" key="4">
    <source>
        <dbReference type="Proteomes" id="UP001597097"/>
    </source>
</evidence>
<dbReference type="InterPro" id="IPR002559">
    <property type="entry name" value="Transposase_11"/>
</dbReference>
<comment type="caution">
    <text evidence="3">The sequence shown here is derived from an EMBL/GenBank/DDBJ whole genome shotgun (WGS) entry which is preliminary data.</text>
</comment>
<dbReference type="Proteomes" id="UP001597097">
    <property type="component" value="Unassembled WGS sequence"/>
</dbReference>
<accession>A0ABW4GJ16</accession>
<name>A0ABW4GJ16_9ACTN</name>
<dbReference type="PANTHER" id="PTHR30298:SF0">
    <property type="entry name" value="PROTEIN YBFL-RELATED"/>
    <property type="match status" value="1"/>
</dbReference>
<evidence type="ECO:0000313" key="3">
    <source>
        <dbReference type="EMBL" id="MFD1542624.1"/>
    </source>
</evidence>
<dbReference type="RefSeq" id="WP_219534350.1">
    <property type="nucleotide sequence ID" value="NZ_JAHKRM010000021.1"/>
</dbReference>
<dbReference type="PANTHER" id="PTHR30298">
    <property type="entry name" value="H REPEAT-ASSOCIATED PREDICTED TRANSPOSASE"/>
    <property type="match status" value="1"/>
</dbReference>
<organism evidence="3 4">
    <name type="scientific">Nonomuraea guangzhouensis</name>
    <dbReference type="NCBI Taxonomy" id="1291555"/>
    <lineage>
        <taxon>Bacteria</taxon>
        <taxon>Bacillati</taxon>
        <taxon>Actinomycetota</taxon>
        <taxon>Actinomycetes</taxon>
        <taxon>Streptosporangiales</taxon>
        <taxon>Streptosporangiaceae</taxon>
        <taxon>Nonomuraea</taxon>
    </lineage>
</organism>
<reference evidence="4" key="1">
    <citation type="journal article" date="2019" name="Int. J. Syst. Evol. Microbiol.">
        <title>The Global Catalogue of Microorganisms (GCM) 10K type strain sequencing project: providing services to taxonomists for standard genome sequencing and annotation.</title>
        <authorList>
            <consortium name="The Broad Institute Genomics Platform"/>
            <consortium name="The Broad Institute Genome Sequencing Center for Infectious Disease"/>
            <person name="Wu L."/>
            <person name="Ma J."/>
        </authorList>
    </citation>
    <scope>NUCLEOTIDE SEQUENCE [LARGE SCALE GENOMIC DNA]</scope>
    <source>
        <strain evidence="4">CGMCC 1.15399</strain>
    </source>
</reference>
<evidence type="ECO:0000259" key="2">
    <source>
        <dbReference type="Pfam" id="PF13808"/>
    </source>
</evidence>
<dbReference type="Pfam" id="PF13808">
    <property type="entry name" value="DDE_Tnp_1_assoc"/>
    <property type="match status" value="1"/>
</dbReference>
<dbReference type="EMBL" id="JBHUCM010000032">
    <property type="protein sequence ID" value="MFD1542624.1"/>
    <property type="molecule type" value="Genomic_DNA"/>
</dbReference>
<dbReference type="Pfam" id="PF01609">
    <property type="entry name" value="DDE_Tnp_1"/>
    <property type="match status" value="1"/>
</dbReference>
<dbReference type="InterPro" id="IPR032806">
    <property type="entry name" value="YbfD_N"/>
</dbReference>
<proteinExistence type="predicted"/>
<dbReference type="InterPro" id="IPR051698">
    <property type="entry name" value="Transposase_11-like"/>
</dbReference>
<keyword evidence="4" id="KW-1185">Reference proteome</keyword>